<dbReference type="InterPro" id="IPR006439">
    <property type="entry name" value="HAD-SF_hydro_IA"/>
</dbReference>
<evidence type="ECO:0000256" key="3">
    <source>
        <dbReference type="ARBA" id="ARBA00006171"/>
    </source>
</evidence>
<proteinExistence type="inferred from homology"/>
<dbReference type="PRINTS" id="PR00413">
    <property type="entry name" value="HADHALOGNASE"/>
</dbReference>
<evidence type="ECO:0000313" key="5">
    <source>
        <dbReference type="EMBL" id="GIT93381.1"/>
    </source>
</evidence>
<dbReference type="InterPro" id="IPR036412">
    <property type="entry name" value="HAD-like_sf"/>
</dbReference>
<dbReference type="InterPro" id="IPR023198">
    <property type="entry name" value="PGP-like_dom2"/>
</dbReference>
<dbReference type="SUPFAM" id="SSF56784">
    <property type="entry name" value="HAD-like"/>
    <property type="match status" value="1"/>
</dbReference>
<dbReference type="SFLD" id="SFLDS00003">
    <property type="entry name" value="Haloacid_Dehalogenase"/>
    <property type="match status" value="1"/>
</dbReference>
<evidence type="ECO:0000313" key="6">
    <source>
        <dbReference type="Proteomes" id="UP000786693"/>
    </source>
</evidence>
<protein>
    <recommendedName>
        <fullName evidence="4">phosphoglycolate phosphatase</fullName>
        <ecNumber evidence="4">3.1.3.18</ecNumber>
    </recommendedName>
</protein>
<dbReference type="Gene3D" id="1.10.150.240">
    <property type="entry name" value="Putative phosphatase, domain 2"/>
    <property type="match status" value="1"/>
</dbReference>
<dbReference type="InterPro" id="IPR050155">
    <property type="entry name" value="HAD-like_hydrolase_sf"/>
</dbReference>
<evidence type="ECO:0000256" key="4">
    <source>
        <dbReference type="ARBA" id="ARBA00013078"/>
    </source>
</evidence>
<dbReference type="EC" id="3.1.3.18" evidence="4"/>
<keyword evidence="6" id="KW-1185">Reference proteome</keyword>
<dbReference type="SFLD" id="SFLDG01129">
    <property type="entry name" value="C1.5:_HAD__Beta-PGM__Phosphata"/>
    <property type="match status" value="1"/>
</dbReference>
<dbReference type="CDD" id="cd01427">
    <property type="entry name" value="HAD_like"/>
    <property type="match status" value="1"/>
</dbReference>
<dbReference type="EMBL" id="BPFH01000001">
    <property type="protein sequence ID" value="GIT93381.1"/>
    <property type="molecule type" value="Genomic_DNA"/>
</dbReference>
<dbReference type="Proteomes" id="UP000786693">
    <property type="component" value="Unassembled WGS sequence"/>
</dbReference>
<reference evidence="5 6" key="1">
    <citation type="submission" date="2021-05" db="EMBL/GenBank/DDBJ databases">
        <title>Bacteria Genome sequencing.</title>
        <authorList>
            <person name="Takabe Y."/>
            <person name="Nakajima Y."/>
            <person name="Suzuki S."/>
            <person name="Shiozaki T."/>
        </authorList>
    </citation>
    <scope>NUCLEOTIDE SEQUENCE [LARGE SCALE GENOMIC DNA]</scope>
    <source>
        <strain evidence="5 6">AI_62</strain>
    </source>
</reference>
<dbReference type="PANTHER" id="PTHR43434:SF1">
    <property type="entry name" value="PHOSPHOGLYCOLATE PHOSPHATASE"/>
    <property type="match status" value="1"/>
</dbReference>
<accession>A0ABQ4NG33</accession>
<gene>
    <name evidence="5" type="ORF">JANAI62_00040</name>
</gene>
<name>A0ABQ4NG33_9RHOB</name>
<comment type="similarity">
    <text evidence="3">Belongs to the HAD-like hydrolase superfamily. CbbY/CbbZ/Gph/YieH family.</text>
</comment>
<comment type="pathway">
    <text evidence="2">Organic acid metabolism; glycolate biosynthesis; glycolate from 2-phosphoglycolate: step 1/1.</text>
</comment>
<organism evidence="5 6">
    <name type="scientific">Jannaschia pagri</name>
    <dbReference type="NCBI Taxonomy" id="2829797"/>
    <lineage>
        <taxon>Bacteria</taxon>
        <taxon>Pseudomonadati</taxon>
        <taxon>Pseudomonadota</taxon>
        <taxon>Alphaproteobacteria</taxon>
        <taxon>Rhodobacterales</taxon>
        <taxon>Roseobacteraceae</taxon>
        <taxon>Jannaschia</taxon>
    </lineage>
</organism>
<dbReference type="Gene3D" id="3.40.50.1000">
    <property type="entry name" value="HAD superfamily/HAD-like"/>
    <property type="match status" value="1"/>
</dbReference>
<dbReference type="InterPro" id="IPR023214">
    <property type="entry name" value="HAD_sf"/>
</dbReference>
<dbReference type="Pfam" id="PF00702">
    <property type="entry name" value="Hydrolase"/>
    <property type="match status" value="1"/>
</dbReference>
<comment type="catalytic activity">
    <reaction evidence="1">
        <text>2-phosphoglycolate + H2O = glycolate + phosphate</text>
        <dbReference type="Rhea" id="RHEA:14369"/>
        <dbReference type="ChEBI" id="CHEBI:15377"/>
        <dbReference type="ChEBI" id="CHEBI:29805"/>
        <dbReference type="ChEBI" id="CHEBI:43474"/>
        <dbReference type="ChEBI" id="CHEBI:58033"/>
        <dbReference type="EC" id="3.1.3.18"/>
    </reaction>
</comment>
<comment type="caution">
    <text evidence="5">The sequence shown here is derived from an EMBL/GenBank/DDBJ whole genome shotgun (WGS) entry which is preliminary data.</text>
</comment>
<dbReference type="PANTHER" id="PTHR43434">
    <property type="entry name" value="PHOSPHOGLYCOLATE PHOSPHATASE"/>
    <property type="match status" value="1"/>
</dbReference>
<sequence>MYRAILFDKDGTLTDFRKTWEAWLPGFIGGMAEQAGLAPERLADIIGFDLDLGVIRADGAFVTGTSAQMGQALAQETGWSTQQLVQWWDAKVIEVTQVPVLDLAPFLAGLRGRGLLLGILTNADEAEARTHLAAMGVLDAFDQVIGYDSGWGPKPTPDGALAFARTQGLAPSEVLVVGDGMTDMGAAHGAGMDAVAVLTGTLDREALSPHAVAVLDSIADLPHWLSERVPS</sequence>
<evidence type="ECO:0000256" key="1">
    <source>
        <dbReference type="ARBA" id="ARBA00000830"/>
    </source>
</evidence>
<evidence type="ECO:0000256" key="2">
    <source>
        <dbReference type="ARBA" id="ARBA00004818"/>
    </source>
</evidence>
<dbReference type="RefSeq" id="WP_220746930.1">
    <property type="nucleotide sequence ID" value="NZ_BPFH01000001.1"/>
</dbReference>